<dbReference type="InterPro" id="IPR045292">
    <property type="entry name" value="Complex1_LYR_NDUFB9_LYRM3"/>
</dbReference>
<dbReference type="PANTHER" id="PTHR12868">
    <property type="entry name" value="NADH-UBIQUINONE OXIDOREDUCTASE B22 SUBUNIT"/>
    <property type="match status" value="1"/>
</dbReference>
<keyword evidence="10" id="KW-0249">Electron transport</keyword>
<dbReference type="Gramene" id="Pp3c6_19130V3.1">
    <property type="protein sequence ID" value="Pp3c6_19130V3.1"/>
    <property type="gene ID" value="Pp3c6_19130"/>
</dbReference>
<evidence type="ECO:0000256" key="8">
    <source>
        <dbReference type="ARBA" id="ARBA00022660"/>
    </source>
</evidence>
<comment type="subunit">
    <text evidence="4">Mammalian complex I is composed of 45 different subunits.</text>
</comment>
<sequence>MSTAAVAARRALQQQRTRVLYRKALRNVLSWAVHRDIFYVEAQKMREQFEMNKDLSNLETIDRLLYEGESRVEKFQHPDPYIVPWAPGGSKYARNPPVPSEIGVVLDFGREENH</sequence>
<name>A0A2K1KGA9_PHYPA</name>
<evidence type="ECO:0000256" key="9">
    <source>
        <dbReference type="ARBA" id="ARBA00022792"/>
    </source>
</evidence>
<keyword evidence="8" id="KW-0679">Respiratory chain</keyword>
<organism evidence="17">
    <name type="scientific">Physcomitrium patens</name>
    <name type="common">Spreading-leaved earth moss</name>
    <name type="synonym">Physcomitrella patens</name>
    <dbReference type="NCBI Taxonomy" id="3218"/>
    <lineage>
        <taxon>Eukaryota</taxon>
        <taxon>Viridiplantae</taxon>
        <taxon>Streptophyta</taxon>
        <taxon>Embryophyta</taxon>
        <taxon>Bryophyta</taxon>
        <taxon>Bryophytina</taxon>
        <taxon>Bryopsida</taxon>
        <taxon>Funariidae</taxon>
        <taxon>Funariales</taxon>
        <taxon>Funariaceae</taxon>
        <taxon>Physcomitrium</taxon>
    </lineage>
</organism>
<evidence type="ECO:0000256" key="4">
    <source>
        <dbReference type="ARBA" id="ARBA00011790"/>
    </source>
</evidence>
<dbReference type="GeneID" id="112283487"/>
<dbReference type="KEGG" id="ppp:112283487"/>
<dbReference type="RefSeq" id="XP_024377962.1">
    <property type="nucleotide sequence ID" value="XM_024522194.2"/>
</dbReference>
<keyword evidence="7" id="KW-0597">Phosphoprotein</keyword>
<gene>
    <name evidence="18" type="primary">LOC112283487</name>
    <name evidence="17" type="ORF">PHYPA_009178</name>
</gene>
<keyword evidence="19" id="KW-1185">Reference proteome</keyword>
<keyword evidence="12" id="KW-0496">Mitochondrion</keyword>
<evidence type="ECO:0000313" key="19">
    <source>
        <dbReference type="Proteomes" id="UP000006727"/>
    </source>
</evidence>
<evidence type="ECO:0000313" key="18">
    <source>
        <dbReference type="EnsemblPlants" id="Pp3c6_19130V3.1"/>
    </source>
</evidence>
<dbReference type="EnsemblPlants" id="Pp3c6_19130V3.1">
    <property type="protein sequence ID" value="Pp3c6_19130V3.1"/>
    <property type="gene ID" value="Pp3c6_19130"/>
</dbReference>
<proteinExistence type="inferred from homology"/>
<dbReference type="STRING" id="3218.A0A2K1KGA9"/>
<dbReference type="OMA" id="KWERNAP"/>
<evidence type="ECO:0000256" key="12">
    <source>
        <dbReference type="ARBA" id="ARBA00023128"/>
    </source>
</evidence>
<evidence type="ECO:0000256" key="15">
    <source>
        <dbReference type="ARBA" id="ARBA00032528"/>
    </source>
</evidence>
<dbReference type="GO" id="GO:0005743">
    <property type="term" value="C:mitochondrial inner membrane"/>
    <property type="evidence" value="ECO:0007669"/>
    <property type="project" value="UniProtKB-SubCell"/>
</dbReference>
<dbReference type="PaxDb" id="3218-PP1S14_179V6.2"/>
<evidence type="ECO:0000256" key="5">
    <source>
        <dbReference type="ARBA" id="ARBA00018684"/>
    </source>
</evidence>
<evidence type="ECO:0000313" key="17">
    <source>
        <dbReference type="EMBL" id="PNR52803.1"/>
    </source>
</evidence>
<comment type="subcellular location">
    <subcellularLocation>
        <location evidence="2">Mitochondrion inner membrane</location>
        <topology evidence="2">Peripheral membrane protein</topology>
        <orientation evidence="2">Matrix side</orientation>
    </subcellularLocation>
</comment>
<dbReference type="GO" id="GO:0045271">
    <property type="term" value="C:respiratory chain complex I"/>
    <property type="evidence" value="ECO:0000318"/>
    <property type="project" value="GO_Central"/>
</dbReference>
<evidence type="ECO:0000256" key="3">
    <source>
        <dbReference type="ARBA" id="ARBA00009508"/>
    </source>
</evidence>
<comment type="similarity">
    <text evidence="3">Belongs to the complex I LYR family.</text>
</comment>
<dbReference type="EMBL" id="ABEU02000006">
    <property type="protein sequence ID" value="PNR52803.1"/>
    <property type="molecule type" value="Genomic_DNA"/>
</dbReference>
<protein>
    <recommendedName>
        <fullName evidence="5">NADH dehydrogenase [ubiquinone] 1 beta subcomplex subunit 9</fullName>
    </recommendedName>
    <alternativeName>
        <fullName evidence="14">Complex I-B22</fullName>
    </alternativeName>
    <alternativeName>
        <fullName evidence="15">NADH-ubiquinone oxidoreductase B22 subunit</fullName>
    </alternativeName>
</protein>
<comment type="function">
    <text evidence="1">Accessory subunit of the mitochondrial membrane respiratory chain NADH dehydrogenase (Complex I), that is believed to be not involved in catalysis. Complex I functions in the transfer of electrons from NADH to the respiratory chain. The immediate electron acceptor for the enzyme is believed to be ubiquinone.</text>
</comment>
<dbReference type="Pfam" id="PF05347">
    <property type="entry name" value="Complex1_LYR"/>
    <property type="match status" value="1"/>
</dbReference>
<evidence type="ECO:0000256" key="1">
    <source>
        <dbReference type="ARBA" id="ARBA00002920"/>
    </source>
</evidence>
<dbReference type="InterPro" id="IPR033034">
    <property type="entry name" value="NDUFB9"/>
</dbReference>
<dbReference type="Gramene" id="Pp3c6_19130V3.2">
    <property type="protein sequence ID" value="Pp3c6_19130V3.2"/>
    <property type="gene ID" value="Pp3c6_19130"/>
</dbReference>
<accession>A0A2K1KGA9</accession>
<dbReference type="Proteomes" id="UP000006727">
    <property type="component" value="Chromosome 6"/>
</dbReference>
<keyword evidence="11" id="KW-0007">Acetylation</keyword>
<reference evidence="17 19" key="2">
    <citation type="journal article" date="2018" name="Plant J.">
        <title>The Physcomitrella patens chromosome-scale assembly reveals moss genome structure and evolution.</title>
        <authorList>
            <person name="Lang D."/>
            <person name="Ullrich K.K."/>
            <person name="Murat F."/>
            <person name="Fuchs J."/>
            <person name="Jenkins J."/>
            <person name="Haas F.B."/>
            <person name="Piednoel M."/>
            <person name="Gundlach H."/>
            <person name="Van Bel M."/>
            <person name="Meyberg R."/>
            <person name="Vives C."/>
            <person name="Morata J."/>
            <person name="Symeonidi A."/>
            <person name="Hiss M."/>
            <person name="Muchero W."/>
            <person name="Kamisugi Y."/>
            <person name="Saleh O."/>
            <person name="Blanc G."/>
            <person name="Decker E.L."/>
            <person name="van Gessel N."/>
            <person name="Grimwood J."/>
            <person name="Hayes R.D."/>
            <person name="Graham S.W."/>
            <person name="Gunter L.E."/>
            <person name="McDaniel S.F."/>
            <person name="Hoernstein S.N.W."/>
            <person name="Larsson A."/>
            <person name="Li F.W."/>
            <person name="Perroud P.F."/>
            <person name="Phillips J."/>
            <person name="Ranjan P."/>
            <person name="Rokshar D.S."/>
            <person name="Rothfels C.J."/>
            <person name="Schneider L."/>
            <person name="Shu S."/>
            <person name="Stevenson D.W."/>
            <person name="Thummler F."/>
            <person name="Tillich M."/>
            <person name="Villarreal Aguilar J.C."/>
            <person name="Widiez T."/>
            <person name="Wong G.K."/>
            <person name="Wymore A."/>
            <person name="Zhang Y."/>
            <person name="Zimmer A.D."/>
            <person name="Quatrano R.S."/>
            <person name="Mayer K.F.X."/>
            <person name="Goodstein D."/>
            <person name="Casacuberta J.M."/>
            <person name="Vandepoele K."/>
            <person name="Reski R."/>
            <person name="Cuming A.C."/>
            <person name="Tuskan G.A."/>
            <person name="Maumus F."/>
            <person name="Salse J."/>
            <person name="Schmutz J."/>
            <person name="Rensing S.A."/>
        </authorList>
    </citation>
    <scope>NUCLEOTIDE SEQUENCE [LARGE SCALE GENOMIC DNA]</scope>
    <source>
        <strain evidence="18 19">cv. Gransden 2004</strain>
    </source>
</reference>
<reference evidence="17 19" key="1">
    <citation type="journal article" date="2008" name="Science">
        <title>The Physcomitrella genome reveals evolutionary insights into the conquest of land by plants.</title>
        <authorList>
            <person name="Rensing S."/>
            <person name="Lang D."/>
            <person name="Zimmer A."/>
            <person name="Terry A."/>
            <person name="Salamov A."/>
            <person name="Shapiro H."/>
            <person name="Nishiyama T."/>
            <person name="Perroud P.-F."/>
            <person name="Lindquist E."/>
            <person name="Kamisugi Y."/>
            <person name="Tanahashi T."/>
            <person name="Sakakibara K."/>
            <person name="Fujita T."/>
            <person name="Oishi K."/>
            <person name="Shin-I T."/>
            <person name="Kuroki Y."/>
            <person name="Toyoda A."/>
            <person name="Suzuki Y."/>
            <person name="Hashimoto A."/>
            <person name="Yamaguchi K."/>
            <person name="Sugano A."/>
            <person name="Kohara Y."/>
            <person name="Fujiyama A."/>
            <person name="Anterola A."/>
            <person name="Aoki S."/>
            <person name="Ashton N."/>
            <person name="Barbazuk W.B."/>
            <person name="Barker E."/>
            <person name="Bennetzen J."/>
            <person name="Bezanilla M."/>
            <person name="Blankenship R."/>
            <person name="Cho S.H."/>
            <person name="Dutcher S."/>
            <person name="Estelle M."/>
            <person name="Fawcett J.A."/>
            <person name="Gundlach H."/>
            <person name="Hanada K."/>
            <person name="Heyl A."/>
            <person name="Hicks K.A."/>
            <person name="Hugh J."/>
            <person name="Lohr M."/>
            <person name="Mayer K."/>
            <person name="Melkozernov A."/>
            <person name="Murata T."/>
            <person name="Nelson D."/>
            <person name="Pils B."/>
            <person name="Prigge M."/>
            <person name="Reiss B."/>
            <person name="Renner T."/>
            <person name="Rombauts S."/>
            <person name="Rushton P."/>
            <person name="Sanderfoot A."/>
            <person name="Schween G."/>
            <person name="Shiu S.-H."/>
            <person name="Stueber K."/>
            <person name="Theodoulou F.L."/>
            <person name="Tu H."/>
            <person name="Van de Peer Y."/>
            <person name="Verrier P.J."/>
            <person name="Waters E."/>
            <person name="Wood A."/>
            <person name="Yang L."/>
            <person name="Cove D."/>
            <person name="Cuming A."/>
            <person name="Hasebe M."/>
            <person name="Lucas S."/>
            <person name="Mishler D.B."/>
            <person name="Reski R."/>
            <person name="Grigoriev I."/>
            <person name="Quatrano R.S."/>
            <person name="Boore J.L."/>
        </authorList>
    </citation>
    <scope>NUCLEOTIDE SEQUENCE [LARGE SCALE GENOMIC DNA]</scope>
    <source>
        <strain evidence="18 19">cv. Gransden 2004</strain>
    </source>
</reference>
<evidence type="ECO:0000256" key="10">
    <source>
        <dbReference type="ARBA" id="ARBA00022982"/>
    </source>
</evidence>
<evidence type="ECO:0000256" key="13">
    <source>
        <dbReference type="ARBA" id="ARBA00023136"/>
    </source>
</evidence>
<dbReference type="OrthoDB" id="13598at2759"/>
<dbReference type="EnsemblPlants" id="Pp3c6_19130V3.2">
    <property type="protein sequence ID" value="Pp3c6_19130V3.2"/>
    <property type="gene ID" value="Pp3c6_19130"/>
</dbReference>
<keyword evidence="9" id="KW-0999">Mitochondrion inner membrane</keyword>
<dbReference type="InterPro" id="IPR008011">
    <property type="entry name" value="Complex1_LYR_dom"/>
</dbReference>
<dbReference type="PANTHER" id="PTHR12868:SF0">
    <property type="entry name" value="NADH DEHYDROGENASE [UBIQUINONE] 1 BETA SUBCOMPLEX SUBUNIT 9"/>
    <property type="match status" value="1"/>
</dbReference>
<evidence type="ECO:0000259" key="16">
    <source>
        <dbReference type="Pfam" id="PF05347"/>
    </source>
</evidence>
<evidence type="ECO:0000256" key="11">
    <source>
        <dbReference type="ARBA" id="ARBA00022990"/>
    </source>
</evidence>
<evidence type="ECO:0000256" key="6">
    <source>
        <dbReference type="ARBA" id="ARBA00022448"/>
    </source>
</evidence>
<reference evidence="18" key="3">
    <citation type="submission" date="2020-12" db="UniProtKB">
        <authorList>
            <consortium name="EnsemblPlants"/>
        </authorList>
    </citation>
    <scope>IDENTIFICATION</scope>
</reference>
<evidence type="ECO:0000256" key="7">
    <source>
        <dbReference type="ARBA" id="ARBA00022553"/>
    </source>
</evidence>
<keyword evidence="6" id="KW-0813">Transport</keyword>
<evidence type="ECO:0000256" key="2">
    <source>
        <dbReference type="ARBA" id="ARBA00004443"/>
    </source>
</evidence>
<dbReference type="FunCoup" id="A0A2K1KGA9">
    <property type="interactions" value="3671"/>
</dbReference>
<dbReference type="GO" id="GO:0006120">
    <property type="term" value="P:mitochondrial electron transport, NADH to ubiquinone"/>
    <property type="evidence" value="ECO:0007669"/>
    <property type="project" value="InterPro"/>
</dbReference>
<feature type="domain" description="Complex 1 LYR protein" evidence="16">
    <location>
        <begin position="19"/>
        <end position="72"/>
    </location>
</feature>
<dbReference type="CDD" id="cd20263">
    <property type="entry name" value="Complex1_LYR_NDUFB9_LYRM3"/>
    <property type="match status" value="1"/>
</dbReference>
<keyword evidence="13" id="KW-0472">Membrane</keyword>
<dbReference type="AlphaFoldDB" id="A0A2K1KGA9"/>
<evidence type="ECO:0000256" key="14">
    <source>
        <dbReference type="ARBA" id="ARBA00030192"/>
    </source>
</evidence>